<evidence type="ECO:0000313" key="2">
    <source>
        <dbReference type="EMBL" id="GFY55498.1"/>
    </source>
</evidence>
<feature type="compositionally biased region" description="Basic and acidic residues" evidence="1">
    <location>
        <begin position="77"/>
        <end position="90"/>
    </location>
</feature>
<dbReference type="Proteomes" id="UP000886998">
    <property type="component" value="Unassembled WGS sequence"/>
</dbReference>
<protein>
    <submittedName>
        <fullName evidence="2">Uncharacterized protein</fullName>
    </submittedName>
</protein>
<sequence>MLTLRHVVTGCKRRNPSSNSKGPQRKKNRGPERQLNKRGLPSSSNLNCHLNKKLRQSEESIQQREAGPYHLCPRNKVTKEASSRSSRGEMQDQGGTVRSRGERYKRSSPYNQSRHYRQQSKHQSKPLQEPRNGRSSRQSPRKSRNSRQHDRQETNGTPACHKGLISCAEFVWTGLSLAATAPCEEQGLDSLGWPGLFSAALGRQGLDYLLVVFLVEGLDFLGWIRLDWTGLSSAVIAPRDEQGLDSLDWTGLSLTSLGELSPGHLSC</sequence>
<dbReference type="EMBL" id="BMAV01010420">
    <property type="protein sequence ID" value="GFY55498.1"/>
    <property type="molecule type" value="Genomic_DNA"/>
</dbReference>
<reference evidence="2" key="1">
    <citation type="submission" date="2020-08" db="EMBL/GenBank/DDBJ databases">
        <title>Multicomponent nature underlies the extraordinary mechanical properties of spider dragline silk.</title>
        <authorList>
            <person name="Kono N."/>
            <person name="Nakamura H."/>
            <person name="Mori M."/>
            <person name="Yoshida Y."/>
            <person name="Ohtoshi R."/>
            <person name="Malay A.D."/>
            <person name="Moran D.A.P."/>
            <person name="Tomita M."/>
            <person name="Numata K."/>
            <person name="Arakawa K."/>
        </authorList>
    </citation>
    <scope>NUCLEOTIDE SEQUENCE</scope>
</reference>
<organism evidence="2 3">
    <name type="scientific">Trichonephila inaurata madagascariensis</name>
    <dbReference type="NCBI Taxonomy" id="2747483"/>
    <lineage>
        <taxon>Eukaryota</taxon>
        <taxon>Metazoa</taxon>
        <taxon>Ecdysozoa</taxon>
        <taxon>Arthropoda</taxon>
        <taxon>Chelicerata</taxon>
        <taxon>Arachnida</taxon>
        <taxon>Araneae</taxon>
        <taxon>Araneomorphae</taxon>
        <taxon>Entelegynae</taxon>
        <taxon>Araneoidea</taxon>
        <taxon>Nephilidae</taxon>
        <taxon>Trichonephila</taxon>
        <taxon>Trichonephila inaurata</taxon>
    </lineage>
</organism>
<evidence type="ECO:0000256" key="1">
    <source>
        <dbReference type="SAM" id="MobiDB-lite"/>
    </source>
</evidence>
<gene>
    <name evidence="2" type="ORF">TNIN_264201</name>
</gene>
<comment type="caution">
    <text evidence="2">The sequence shown here is derived from an EMBL/GenBank/DDBJ whole genome shotgun (WGS) entry which is preliminary data.</text>
</comment>
<feature type="region of interest" description="Disordered" evidence="1">
    <location>
        <begin position="1"/>
        <end position="158"/>
    </location>
</feature>
<dbReference type="AlphaFoldDB" id="A0A8X6XLS2"/>
<feature type="compositionally biased region" description="Basic residues" evidence="1">
    <location>
        <begin position="114"/>
        <end position="124"/>
    </location>
</feature>
<accession>A0A8X6XLS2</accession>
<name>A0A8X6XLS2_9ARAC</name>
<keyword evidence="3" id="KW-1185">Reference proteome</keyword>
<evidence type="ECO:0000313" key="3">
    <source>
        <dbReference type="Proteomes" id="UP000886998"/>
    </source>
</evidence>
<proteinExistence type="predicted"/>